<accession>A0A1M6FRH1</accession>
<keyword evidence="1" id="KW-0472">Membrane</keyword>
<sequence length="991" mass="113806">MLKKYDVKLTGILLFVATQVLYISTLQPTTSFWDCSEFILSASKLEINHPAGAPLYMLAGRLFSLLSMGNPEKTAWAINLMSAFFSALTVFLLFHILVLIIRKFADNRLLVIGSALLGSATFAVTDSFWFSAVESEVYGLSMFMLAISFWAALKWEQGFGRPGNEKWLLFLALITGLGMGVHLLNLLVLPSVVMIWGFKICGYNTKNVLLFFSAGSALLLFVLYVLTPFTLKFLAFSDYLFVNRFRLPLHSGVLAGIAVIFGFLSFLIFYFKKKTSKTGVVITFLVLLFLAGFSVYSVNVIRSSANPPVNFGQPDNIYSLINYLNREQYPKRPLLTGQSYNSPVVSANERFSKNYQEGKYRKTNLAPTYKFDKATETIFPRMYSREDRHVKAYKSWIDIKGKKVRTHSGRWETLVVPTLSDNLRFFVRYQLGYMFGRYFMWNFAGRQNDIQGDGSAMHGNWLSGINFIDSWRLGPQEKFPDWLKNNRAQNKYFIIPLVFGLVGLFFHYKTHRETFWIVMALFILGGLGLTIYINEIPITPRERDYVFVVAFMAFCFWIGISLPAIVSKFDKFKRKNLWIGITFSLLFCAAPVLMLTQNFDDHNRANRYAARDFAANILNSCPENAILFTSGDNDTYPLLYCQEVEKLRTDVRIVIMPFLSADWFIGGLREPKYNDSGLQMMLPQRKYDFGKLDFIPVLNRIHRDTSWEEGLQFLKSDNKKSKVTLNSGETVDFLPSDNFSFLVYDGGNEGEIDVSLKNKKYLYKHELALWDIISSNALQRPICFVSDQEAGKYGLQEHLKCRGFVYQVVPGKFEKTDIFSLGNFDADKLYEKLTEAFQWGNISNPAVNIDWNTRLNFNVFQVRNVFNEVAFALLKKGEKEKAANLMELSLEHFPLSQLPYDIFTVRQVEILYEAGLTEEAEVFIANLENDITQTLDFFQTLDESRRAGEQEEIQRQLYYLNRLAVFAAKNGMAVKSRNMKQKLEMYLQSFS</sequence>
<keyword evidence="1" id="KW-0812">Transmembrane</keyword>
<evidence type="ECO:0000256" key="1">
    <source>
        <dbReference type="SAM" id="Phobius"/>
    </source>
</evidence>
<dbReference type="Proteomes" id="UP000184050">
    <property type="component" value="Unassembled WGS sequence"/>
</dbReference>
<evidence type="ECO:0008006" key="4">
    <source>
        <dbReference type="Google" id="ProtNLM"/>
    </source>
</evidence>
<feature type="transmembrane region" description="Helical" evidence="1">
    <location>
        <begin position="7"/>
        <end position="27"/>
    </location>
</feature>
<feature type="transmembrane region" description="Helical" evidence="1">
    <location>
        <begin position="492"/>
        <end position="508"/>
    </location>
</feature>
<feature type="transmembrane region" description="Helical" evidence="1">
    <location>
        <begin position="247"/>
        <end position="271"/>
    </location>
</feature>
<dbReference type="InterPro" id="IPR021280">
    <property type="entry name" value="TMEM260-like"/>
</dbReference>
<dbReference type="InterPro" id="IPR052724">
    <property type="entry name" value="GT117_domain-containing"/>
</dbReference>
<feature type="transmembrane region" description="Helical" evidence="1">
    <location>
        <begin position="167"/>
        <end position="196"/>
    </location>
</feature>
<dbReference type="PANTHER" id="PTHR16214:SF3">
    <property type="entry name" value="TRANSMEMBRANE PROTEIN 260"/>
    <property type="match status" value="1"/>
</dbReference>
<dbReference type="Pfam" id="PF11028">
    <property type="entry name" value="TMEM260-like"/>
    <property type="match status" value="1"/>
</dbReference>
<dbReference type="RefSeq" id="WP_073168034.1">
    <property type="nucleotide sequence ID" value="NZ_FQZE01000009.1"/>
</dbReference>
<feature type="transmembrane region" description="Helical" evidence="1">
    <location>
        <begin position="278"/>
        <end position="298"/>
    </location>
</feature>
<evidence type="ECO:0000313" key="2">
    <source>
        <dbReference type="EMBL" id="SHJ00250.1"/>
    </source>
</evidence>
<dbReference type="PANTHER" id="PTHR16214">
    <property type="entry name" value="TRANSMEMBRANE PROTEIN 260"/>
    <property type="match status" value="1"/>
</dbReference>
<dbReference type="AlphaFoldDB" id="A0A1M6FRH1"/>
<proteinExistence type="predicted"/>
<keyword evidence="3" id="KW-1185">Reference proteome</keyword>
<feature type="transmembrane region" description="Helical" evidence="1">
    <location>
        <begin position="78"/>
        <end position="101"/>
    </location>
</feature>
<keyword evidence="1" id="KW-1133">Transmembrane helix</keyword>
<dbReference type="STRING" id="1168035.SAMN05444280_10952"/>
<reference evidence="2 3" key="1">
    <citation type="submission" date="2016-11" db="EMBL/GenBank/DDBJ databases">
        <authorList>
            <person name="Jaros S."/>
            <person name="Januszkiewicz K."/>
            <person name="Wedrychowicz H."/>
        </authorList>
    </citation>
    <scope>NUCLEOTIDE SEQUENCE [LARGE SCALE GENOMIC DNA]</scope>
    <source>
        <strain evidence="2 3">DSM 27063</strain>
    </source>
</reference>
<organism evidence="2 3">
    <name type="scientific">Tangfeifania diversioriginum</name>
    <dbReference type="NCBI Taxonomy" id="1168035"/>
    <lineage>
        <taxon>Bacteria</taxon>
        <taxon>Pseudomonadati</taxon>
        <taxon>Bacteroidota</taxon>
        <taxon>Bacteroidia</taxon>
        <taxon>Marinilabiliales</taxon>
        <taxon>Prolixibacteraceae</taxon>
        <taxon>Tangfeifania</taxon>
    </lineage>
</organism>
<gene>
    <name evidence="2" type="ORF">SAMN05444280_10952</name>
</gene>
<name>A0A1M6FRH1_9BACT</name>
<feature type="transmembrane region" description="Helical" evidence="1">
    <location>
        <begin position="137"/>
        <end position="155"/>
    </location>
</feature>
<feature type="transmembrane region" description="Helical" evidence="1">
    <location>
        <begin position="577"/>
        <end position="596"/>
    </location>
</feature>
<dbReference type="EMBL" id="FQZE01000009">
    <property type="protein sequence ID" value="SHJ00250.1"/>
    <property type="molecule type" value="Genomic_DNA"/>
</dbReference>
<feature type="transmembrane region" description="Helical" evidence="1">
    <location>
        <begin position="107"/>
        <end position="125"/>
    </location>
</feature>
<feature type="transmembrane region" description="Helical" evidence="1">
    <location>
        <begin position="515"/>
        <end position="533"/>
    </location>
</feature>
<feature type="transmembrane region" description="Helical" evidence="1">
    <location>
        <begin position="208"/>
        <end position="227"/>
    </location>
</feature>
<evidence type="ECO:0000313" key="3">
    <source>
        <dbReference type="Proteomes" id="UP000184050"/>
    </source>
</evidence>
<protein>
    <recommendedName>
        <fullName evidence="4">DUF2723 domain-containing protein</fullName>
    </recommendedName>
</protein>
<feature type="transmembrane region" description="Helical" evidence="1">
    <location>
        <begin position="545"/>
        <end position="565"/>
    </location>
</feature>
<dbReference type="OrthoDB" id="9807602at2"/>